<dbReference type="Proteomes" id="UP000248481">
    <property type="component" value="Chromosome 15"/>
</dbReference>
<evidence type="ECO:0000259" key="5">
    <source>
        <dbReference type="PROSITE" id="PS50021"/>
    </source>
</evidence>
<dbReference type="Pfam" id="PF00307">
    <property type="entry name" value="CH"/>
    <property type="match status" value="1"/>
</dbReference>
<evidence type="ECO:0000256" key="2">
    <source>
        <dbReference type="ARBA" id="ARBA00023054"/>
    </source>
</evidence>
<reference evidence="7" key="1">
    <citation type="submission" date="2025-08" db="UniProtKB">
        <authorList>
            <consortium name="RefSeq"/>
        </authorList>
    </citation>
    <scope>IDENTIFICATION</scope>
    <source>
        <tissue evidence="7">Blood</tissue>
    </source>
</reference>
<feature type="region of interest" description="Disordered" evidence="4">
    <location>
        <begin position="120"/>
        <end position="157"/>
    </location>
</feature>
<dbReference type="GeneID" id="110584505"/>
<evidence type="ECO:0000256" key="4">
    <source>
        <dbReference type="SAM" id="MobiDB-lite"/>
    </source>
</evidence>
<evidence type="ECO:0000313" key="7">
    <source>
        <dbReference type="RefSeq" id="XP_044777724.1"/>
    </source>
</evidence>
<sequence length="414" mass="45031">MGDMSTRGSRPGVHFLEPLRGLQEVEHEVWGVAAFCTFPGSPTRRPLVRLEPFRTIGENTKMEPHRVGLGGDLTRVSCSLGLHNRCKRFQAKLRQSVDHQDEASELETRKASDSCIIENGHQLGAGLGDGPPEAAQTLKPEPPKPRPMSLSLRLPHQPVTAVTRVSERFSGETSAVAVSPTSAAVLGGLSPSPSEATTPWTPGPSEKNPSVPRSSAGYGAASTGRSSDSPPLATPPRSPPSPPPPATAQARRRELVRSQTLPRTSGAQARKALFEKWEQDTAGKGKGEVRAELKRSQSFGVGAGSIKQLLLQWCRKKTLGYQHVDLQNFSSSWSDGMAFCALVHSFFPDAFDYSALSPAQPQRNFELAFSVAENLANCERLIEVEDMIAMGPKPDPMCVFTYVQSLYNHLRRFE</sequence>
<keyword evidence="1" id="KW-0597">Phosphoprotein</keyword>
<feature type="compositionally biased region" description="Pro residues" evidence="4">
    <location>
        <begin position="232"/>
        <end position="246"/>
    </location>
</feature>
<protein>
    <submittedName>
        <fullName evidence="7">Smoothelin-like protein 2</fullName>
    </submittedName>
</protein>
<gene>
    <name evidence="7" type="primary">SMTNL2</name>
</gene>
<dbReference type="KEGG" id="nsu:110584505"/>
<feature type="domain" description="Calponin-homology (CH)" evidence="5">
    <location>
        <begin position="304"/>
        <end position="411"/>
    </location>
</feature>
<dbReference type="SUPFAM" id="SSF47576">
    <property type="entry name" value="Calponin-homology domain, CH-domain"/>
    <property type="match status" value="1"/>
</dbReference>
<name>A0A8M1MZ91_NEOSC</name>
<comment type="similarity">
    <text evidence="3">Belongs to the smoothelin family.</text>
</comment>
<feature type="region of interest" description="Disordered" evidence="4">
    <location>
        <begin position="184"/>
        <end position="269"/>
    </location>
</feature>
<accession>A0A8M1MZ91</accession>
<dbReference type="InterPro" id="IPR001715">
    <property type="entry name" value="CH_dom"/>
</dbReference>
<organism evidence="6 7">
    <name type="scientific">Neomonachus schauinslandi</name>
    <name type="common">Hawaiian monk seal</name>
    <name type="synonym">Monachus schauinslandi</name>
    <dbReference type="NCBI Taxonomy" id="29088"/>
    <lineage>
        <taxon>Eukaryota</taxon>
        <taxon>Metazoa</taxon>
        <taxon>Chordata</taxon>
        <taxon>Craniata</taxon>
        <taxon>Vertebrata</taxon>
        <taxon>Euteleostomi</taxon>
        <taxon>Mammalia</taxon>
        <taxon>Eutheria</taxon>
        <taxon>Laurasiatheria</taxon>
        <taxon>Carnivora</taxon>
        <taxon>Caniformia</taxon>
        <taxon>Pinnipedia</taxon>
        <taxon>Phocidae</taxon>
        <taxon>Monachinae</taxon>
        <taxon>Monachini</taxon>
        <taxon>Neomonachus</taxon>
    </lineage>
</organism>
<dbReference type="FunFam" id="1.10.418.10:FF:000009">
    <property type="entry name" value="smoothelin isoform X2"/>
    <property type="match status" value="1"/>
</dbReference>
<proteinExistence type="inferred from homology"/>
<dbReference type="CTD" id="342527"/>
<feature type="compositionally biased region" description="Polar residues" evidence="4">
    <location>
        <begin position="257"/>
        <end position="267"/>
    </location>
</feature>
<evidence type="ECO:0000256" key="3">
    <source>
        <dbReference type="ARBA" id="ARBA00061655"/>
    </source>
</evidence>
<keyword evidence="2" id="KW-0175">Coiled coil</keyword>
<dbReference type="InterPro" id="IPR050540">
    <property type="entry name" value="F-actin_Monoox_Mical"/>
</dbReference>
<dbReference type="InterPro" id="IPR036872">
    <property type="entry name" value="CH_dom_sf"/>
</dbReference>
<dbReference type="PROSITE" id="PS50021">
    <property type="entry name" value="CH"/>
    <property type="match status" value="1"/>
</dbReference>
<evidence type="ECO:0000313" key="6">
    <source>
        <dbReference type="Proteomes" id="UP000248481"/>
    </source>
</evidence>
<keyword evidence="6" id="KW-1185">Reference proteome</keyword>
<dbReference type="Gene3D" id="1.10.418.10">
    <property type="entry name" value="Calponin-like domain"/>
    <property type="match status" value="1"/>
</dbReference>
<dbReference type="PANTHER" id="PTHR23167">
    <property type="entry name" value="CALPONIN HOMOLOGY DOMAIN-CONTAINING PROTEIN DDB_G0272472-RELATED"/>
    <property type="match status" value="1"/>
</dbReference>
<dbReference type="PANTHER" id="PTHR23167:SF37">
    <property type="entry name" value="SMOOTHELIN-LIKE PROTEIN 2"/>
    <property type="match status" value="1"/>
</dbReference>
<evidence type="ECO:0000256" key="1">
    <source>
        <dbReference type="ARBA" id="ARBA00022553"/>
    </source>
</evidence>
<dbReference type="SMART" id="SM00033">
    <property type="entry name" value="CH"/>
    <property type="match status" value="1"/>
</dbReference>
<dbReference type="AlphaFoldDB" id="A0A8M1MZ91"/>
<feature type="compositionally biased region" description="Polar residues" evidence="4">
    <location>
        <begin position="191"/>
        <end position="200"/>
    </location>
</feature>
<dbReference type="RefSeq" id="XP_044777724.1">
    <property type="nucleotide sequence ID" value="XM_044921789.1"/>
</dbReference>